<dbReference type="Pfam" id="PF13560">
    <property type="entry name" value="HTH_31"/>
    <property type="match status" value="1"/>
</dbReference>
<dbReference type="SUPFAM" id="SSF47413">
    <property type="entry name" value="lambda repressor-like DNA-binding domains"/>
    <property type="match status" value="1"/>
</dbReference>
<keyword evidence="3" id="KW-1185">Reference proteome</keyword>
<dbReference type="InterPro" id="IPR001387">
    <property type="entry name" value="Cro/C1-type_HTH"/>
</dbReference>
<dbReference type="PROSITE" id="PS50943">
    <property type="entry name" value="HTH_CROC1"/>
    <property type="match status" value="1"/>
</dbReference>
<name>H8FTX5_MAGML</name>
<sequence>MISGLQVKLARTALGWSVRELADHAEVNFNTVSRFENGAGVHARTVEALESALETAGIVFIPDGAPSAGGGPGVRLKGGE</sequence>
<evidence type="ECO:0000313" key="2">
    <source>
        <dbReference type="EMBL" id="CCG41832.1"/>
    </source>
</evidence>
<dbReference type="SMART" id="SM00530">
    <property type="entry name" value="HTH_XRE"/>
    <property type="match status" value="1"/>
</dbReference>
<dbReference type="CDD" id="cd00093">
    <property type="entry name" value="HTH_XRE"/>
    <property type="match status" value="1"/>
</dbReference>
<dbReference type="RefSeq" id="WP_002729255.1">
    <property type="nucleotide sequence ID" value="NZ_CAHP01000022.1"/>
</dbReference>
<organism evidence="2 3">
    <name type="scientific">Magnetospirillum molischianum DSM 120</name>
    <dbReference type="NCBI Taxonomy" id="1150626"/>
    <lineage>
        <taxon>Bacteria</taxon>
        <taxon>Pseudomonadati</taxon>
        <taxon>Pseudomonadota</taxon>
        <taxon>Alphaproteobacteria</taxon>
        <taxon>Rhodospirillales</taxon>
        <taxon>Rhodospirillaceae</taxon>
        <taxon>Magnetospirillum</taxon>
    </lineage>
</organism>
<dbReference type="Proteomes" id="UP000004169">
    <property type="component" value="Unassembled WGS sequence"/>
</dbReference>
<dbReference type="InterPro" id="IPR010982">
    <property type="entry name" value="Lambda_DNA-bd_dom_sf"/>
</dbReference>
<dbReference type="EMBL" id="CAHP01000022">
    <property type="protein sequence ID" value="CCG41832.1"/>
    <property type="molecule type" value="Genomic_DNA"/>
</dbReference>
<reference evidence="2 3" key="1">
    <citation type="journal article" date="2012" name="J. Bacteriol.">
        <title>Draft Genome Sequence of the Purple Photosynthetic Bacterium Phaeospirillum molischianum DSM120, a Particularly Versatile Bacterium.</title>
        <authorList>
            <person name="Duquesne K."/>
            <person name="Prima V."/>
            <person name="Ji B."/>
            <person name="Rouy Z."/>
            <person name="Medigue C."/>
            <person name="Talla E."/>
            <person name="Sturgis J.N."/>
        </authorList>
    </citation>
    <scope>NUCLEOTIDE SEQUENCE [LARGE SCALE GENOMIC DNA]</scope>
    <source>
        <strain evidence="3">DSM120</strain>
    </source>
</reference>
<comment type="caution">
    <text evidence="2">The sequence shown here is derived from an EMBL/GenBank/DDBJ whole genome shotgun (WGS) entry which is preliminary data.</text>
</comment>
<dbReference type="Gene3D" id="1.10.260.40">
    <property type="entry name" value="lambda repressor-like DNA-binding domains"/>
    <property type="match status" value="1"/>
</dbReference>
<dbReference type="OrthoDB" id="3782725at2"/>
<feature type="domain" description="HTH cro/C1-type" evidence="1">
    <location>
        <begin position="7"/>
        <end position="60"/>
    </location>
</feature>
<gene>
    <name evidence="2" type="ORF">PHAMO_290120</name>
</gene>
<dbReference type="eggNOG" id="COG1396">
    <property type="taxonomic scope" value="Bacteria"/>
</dbReference>
<protein>
    <submittedName>
        <fullName evidence="2">Putative transcriptional regulator, XRE family</fullName>
    </submittedName>
</protein>
<dbReference type="GO" id="GO:0003677">
    <property type="term" value="F:DNA binding"/>
    <property type="evidence" value="ECO:0007669"/>
    <property type="project" value="InterPro"/>
</dbReference>
<proteinExistence type="predicted"/>
<evidence type="ECO:0000259" key="1">
    <source>
        <dbReference type="PROSITE" id="PS50943"/>
    </source>
</evidence>
<dbReference type="STRING" id="1150626.PHAMO_290120"/>
<evidence type="ECO:0000313" key="3">
    <source>
        <dbReference type="Proteomes" id="UP000004169"/>
    </source>
</evidence>
<accession>H8FTX5</accession>
<dbReference type="AlphaFoldDB" id="H8FTX5"/>